<feature type="region of interest" description="Disordered" evidence="6">
    <location>
        <begin position="684"/>
        <end position="764"/>
    </location>
</feature>
<comment type="similarity">
    <text evidence="5">Belongs to the anion channel-forming bestrophin (TC 1.A.46) family. Calcium-sensitive chloride channel subfamily.</text>
</comment>
<dbReference type="Proteomes" id="UP000614350">
    <property type="component" value="Unassembled WGS sequence"/>
</dbReference>
<evidence type="ECO:0000256" key="3">
    <source>
        <dbReference type="ARBA" id="ARBA00022989"/>
    </source>
</evidence>
<dbReference type="InterPro" id="IPR000615">
    <property type="entry name" value="Bestrophin"/>
</dbReference>
<dbReference type="GO" id="GO:0005254">
    <property type="term" value="F:chloride channel activity"/>
    <property type="evidence" value="ECO:0007669"/>
    <property type="project" value="InterPro"/>
</dbReference>
<gene>
    <name evidence="7" type="ORF">HZH66_015379</name>
</gene>
<dbReference type="GO" id="GO:0016020">
    <property type="term" value="C:membrane"/>
    <property type="evidence" value="ECO:0007669"/>
    <property type="project" value="UniProtKB-SubCell"/>
</dbReference>
<keyword evidence="3" id="KW-1133">Transmembrane helix</keyword>
<feature type="compositionally biased region" description="Polar residues" evidence="6">
    <location>
        <begin position="463"/>
        <end position="477"/>
    </location>
</feature>
<accession>A0A834IYE4</accession>
<dbReference type="Pfam" id="PF01062">
    <property type="entry name" value="Bestrophin"/>
    <property type="match status" value="1"/>
</dbReference>
<comment type="subcellular location">
    <subcellularLocation>
        <location evidence="1">Membrane</location>
    </subcellularLocation>
</comment>
<evidence type="ECO:0000256" key="4">
    <source>
        <dbReference type="ARBA" id="ARBA00023136"/>
    </source>
</evidence>
<evidence type="ECO:0000256" key="2">
    <source>
        <dbReference type="ARBA" id="ARBA00022692"/>
    </source>
</evidence>
<organism evidence="7 8">
    <name type="scientific">Vespula vulgaris</name>
    <name type="common">Yellow jacket</name>
    <name type="synonym">Wasp</name>
    <dbReference type="NCBI Taxonomy" id="7454"/>
    <lineage>
        <taxon>Eukaryota</taxon>
        <taxon>Metazoa</taxon>
        <taxon>Ecdysozoa</taxon>
        <taxon>Arthropoda</taxon>
        <taxon>Hexapoda</taxon>
        <taxon>Insecta</taxon>
        <taxon>Pterygota</taxon>
        <taxon>Neoptera</taxon>
        <taxon>Endopterygota</taxon>
        <taxon>Hymenoptera</taxon>
        <taxon>Apocrita</taxon>
        <taxon>Aculeata</taxon>
        <taxon>Vespoidea</taxon>
        <taxon>Vespidae</taxon>
        <taxon>Vespinae</taxon>
        <taxon>Vespula</taxon>
    </lineage>
</organism>
<sequence>MVIPWPDSIAVFVSATIHGNDERGRLMRRTIVRYVCVCLTLVLTNVSPRVKKRFPTLEHFVDTGLLLENELSIFQSLNAKFPKPSKHWLPIVWASSIVTRARKEGRIRDDFAVKTLIDELNKFRGMCGNLIHYDTISVPLVYTQVVTLAVYTYFLTSVMGRQWIQTSTSSTIDVYFPVFTTLQFFFYMGWLKVAETLINPFGEDDDDFEVNWIIDRNLQVSYLIVDEMHHEHPELIRDQYWDEIFPTELPYTAASQPFREEHPEPSTAGIQLSAAQQELQPSSVRIDEMVPDYQQKFRNDVADDAVSGIHFTADGKLSRSATTAKMSRSASRVSNRDRTFNTGSTPSNLGGSLTRVNSVTSMLKRLFSKEDRPDGTSSGTKTPGRIPHSSSSASLQARVFAGTGGSTRIGVIEEVDEQMTMTSMRPEHRPHVQSIFPQGPPPASAPVDVPGADHTRTRDVFSNSAPATAHLTTADGSNGNGHDFENGNKYPIVRRERSSISYEPSRSYQSTTIGDGMISPRSSICSTNSSSDDEFTKLKIERENQRREKAFRRLARSISGHGNILSNEARNLTENEVLLLAELADASRLSLVPRDNDDKGNEIAKQPQEHQQQHQHQQQQQQEDKKKKKKNEEKDRRGDDTTNDPPPLNTVTVTITPASPSSSTTITTSGIPNAVVLVATGSGSVSNNTTSNTGSSSSSSSSSTGSGSSVAGGASNVKSSSCAGSLSNGSPFKGQVRMAEETLVGPCGKKRCADRYDSSESSDR</sequence>
<comment type="caution">
    <text evidence="7">The sequence shown here is derived from an EMBL/GenBank/DDBJ whole genome shotgun (WGS) entry which is preliminary data.</text>
</comment>
<feature type="compositionally biased region" description="Polar residues" evidence="6">
    <location>
        <begin position="499"/>
        <end position="513"/>
    </location>
</feature>
<dbReference type="PANTHER" id="PTHR10736">
    <property type="entry name" value="BESTROPHIN"/>
    <property type="match status" value="1"/>
</dbReference>
<proteinExistence type="inferred from homology"/>
<dbReference type="PANTHER" id="PTHR10736:SF65">
    <property type="entry name" value="BESTROPHIN 1, ISOFORM C-RELATED"/>
    <property type="match status" value="1"/>
</dbReference>
<feature type="compositionally biased region" description="Low complexity" evidence="6">
    <location>
        <begin position="684"/>
        <end position="730"/>
    </location>
</feature>
<feature type="compositionally biased region" description="Polar residues" evidence="6">
    <location>
        <begin position="319"/>
        <end position="333"/>
    </location>
</feature>
<feature type="region of interest" description="Disordered" evidence="6">
    <location>
        <begin position="463"/>
        <end position="533"/>
    </location>
</feature>
<feature type="compositionally biased region" description="Basic and acidic residues" evidence="6">
    <location>
        <begin position="622"/>
        <end position="640"/>
    </location>
</feature>
<feature type="region of interest" description="Disordered" evidence="6">
    <location>
        <begin position="317"/>
        <end position="393"/>
    </location>
</feature>
<evidence type="ECO:0000256" key="6">
    <source>
        <dbReference type="SAM" id="MobiDB-lite"/>
    </source>
</evidence>
<evidence type="ECO:0000313" key="8">
    <source>
        <dbReference type="Proteomes" id="UP000614350"/>
    </source>
</evidence>
<feature type="compositionally biased region" description="Low complexity" evidence="6">
    <location>
        <begin position="650"/>
        <end position="668"/>
    </location>
</feature>
<feature type="compositionally biased region" description="Basic and acidic residues" evidence="6">
    <location>
        <begin position="751"/>
        <end position="764"/>
    </location>
</feature>
<evidence type="ECO:0008006" key="9">
    <source>
        <dbReference type="Google" id="ProtNLM"/>
    </source>
</evidence>
<evidence type="ECO:0000256" key="5">
    <source>
        <dbReference type="ARBA" id="ARBA00034769"/>
    </source>
</evidence>
<feature type="compositionally biased region" description="Polar residues" evidence="6">
    <location>
        <begin position="340"/>
        <end position="361"/>
    </location>
</feature>
<feature type="compositionally biased region" description="Low complexity" evidence="6">
    <location>
        <begin position="519"/>
        <end position="530"/>
    </location>
</feature>
<keyword evidence="2" id="KW-0812">Transmembrane</keyword>
<feature type="compositionally biased region" description="Basic and acidic residues" evidence="6">
    <location>
        <begin position="594"/>
        <end position="612"/>
    </location>
</feature>
<keyword evidence="4" id="KW-0472">Membrane</keyword>
<protein>
    <recommendedName>
        <fullName evidence="9">Bestrophin homolog</fullName>
    </recommendedName>
</protein>
<evidence type="ECO:0000256" key="1">
    <source>
        <dbReference type="ARBA" id="ARBA00004370"/>
    </source>
</evidence>
<name>A0A834IYE4_VESVU</name>
<evidence type="ECO:0000313" key="7">
    <source>
        <dbReference type="EMBL" id="KAF7378592.1"/>
    </source>
</evidence>
<dbReference type="EMBL" id="JACSEA010000025">
    <property type="protein sequence ID" value="KAF7378592.1"/>
    <property type="molecule type" value="Genomic_DNA"/>
</dbReference>
<dbReference type="InterPro" id="IPR021134">
    <property type="entry name" value="Bestrophin-like"/>
</dbReference>
<reference evidence="7" key="1">
    <citation type="journal article" date="2020" name="G3 (Bethesda)">
        <title>High-Quality Assemblies for Three Invasive Social Wasps from the &lt;i&gt;Vespula&lt;/i&gt; Genus.</title>
        <authorList>
            <person name="Harrop T.W.R."/>
            <person name="Guhlin J."/>
            <person name="McLaughlin G.M."/>
            <person name="Permina E."/>
            <person name="Stockwell P."/>
            <person name="Gilligan J."/>
            <person name="Le Lec M.F."/>
            <person name="Gruber M.A.M."/>
            <person name="Quinn O."/>
            <person name="Lovegrove M."/>
            <person name="Duncan E.J."/>
            <person name="Remnant E.J."/>
            <person name="Van Eeckhoven J."/>
            <person name="Graham B."/>
            <person name="Knapp R.A."/>
            <person name="Langford K.W."/>
            <person name="Kronenberg Z."/>
            <person name="Press M.O."/>
            <person name="Eacker S.M."/>
            <person name="Wilson-Rankin E.E."/>
            <person name="Purcell J."/>
            <person name="Lester P.J."/>
            <person name="Dearden P.K."/>
        </authorList>
    </citation>
    <scope>NUCLEOTIDE SEQUENCE</scope>
    <source>
        <strain evidence="7">Marl-1</strain>
    </source>
</reference>
<feature type="region of interest" description="Disordered" evidence="6">
    <location>
        <begin position="591"/>
        <end position="668"/>
    </location>
</feature>
<keyword evidence="8" id="KW-1185">Reference proteome</keyword>
<dbReference type="AlphaFoldDB" id="A0A834IYE4"/>